<gene>
    <name evidence="2" type="ORF">CM83_104821</name>
</gene>
<sequence>MSRPGASWWPDEVVEELPGNSRKRCKVEDRDGRIVESSLPDLLAKMSESIRKNETNTGSEHPGTEESPPAELGTSTQPTDKEKNGDDVWIVRKVIEESSEDEDDQKSEDEDEKLDGGHESPGSPKHSHSLPGRFE</sequence>
<proteinExistence type="predicted"/>
<feature type="region of interest" description="Disordered" evidence="1">
    <location>
        <begin position="18"/>
        <end position="135"/>
    </location>
</feature>
<reference evidence="2" key="2">
    <citation type="submission" date="2014-07" db="EMBL/GenBank/DDBJ databases">
        <authorList>
            <person name="Hull J."/>
        </authorList>
    </citation>
    <scope>NUCLEOTIDE SEQUENCE</scope>
</reference>
<accession>A0A0A9X591</accession>
<name>A0A0A9X591_LYGHE</name>
<dbReference type="EMBL" id="GBHO01028773">
    <property type="protein sequence ID" value="JAG14831.1"/>
    <property type="molecule type" value="Transcribed_RNA"/>
</dbReference>
<feature type="compositionally biased region" description="Acidic residues" evidence="1">
    <location>
        <begin position="97"/>
        <end position="113"/>
    </location>
</feature>
<evidence type="ECO:0000256" key="1">
    <source>
        <dbReference type="SAM" id="MobiDB-lite"/>
    </source>
</evidence>
<feature type="compositionally biased region" description="Basic and acidic residues" evidence="1">
    <location>
        <begin position="79"/>
        <end position="96"/>
    </location>
</feature>
<feature type="non-terminal residue" evidence="2">
    <location>
        <position position="135"/>
    </location>
</feature>
<organism evidence="2">
    <name type="scientific">Lygus hesperus</name>
    <name type="common">Western plant bug</name>
    <dbReference type="NCBI Taxonomy" id="30085"/>
    <lineage>
        <taxon>Eukaryota</taxon>
        <taxon>Metazoa</taxon>
        <taxon>Ecdysozoa</taxon>
        <taxon>Arthropoda</taxon>
        <taxon>Hexapoda</taxon>
        <taxon>Insecta</taxon>
        <taxon>Pterygota</taxon>
        <taxon>Neoptera</taxon>
        <taxon>Paraneoptera</taxon>
        <taxon>Hemiptera</taxon>
        <taxon>Heteroptera</taxon>
        <taxon>Panheteroptera</taxon>
        <taxon>Cimicomorpha</taxon>
        <taxon>Miridae</taxon>
        <taxon>Mirini</taxon>
        <taxon>Lygus</taxon>
    </lineage>
</organism>
<reference evidence="2" key="1">
    <citation type="journal article" date="2014" name="PLoS ONE">
        <title>Transcriptome-Based Identification of ABC Transporters in the Western Tarnished Plant Bug Lygus hesperus.</title>
        <authorList>
            <person name="Hull J.J."/>
            <person name="Chaney K."/>
            <person name="Geib S.M."/>
            <person name="Fabrick J.A."/>
            <person name="Brent C.S."/>
            <person name="Walsh D."/>
            <person name="Lavine L.C."/>
        </authorList>
    </citation>
    <scope>NUCLEOTIDE SEQUENCE</scope>
</reference>
<evidence type="ECO:0000313" key="2">
    <source>
        <dbReference type="EMBL" id="JAG14831.1"/>
    </source>
</evidence>
<protein>
    <submittedName>
        <fullName evidence="2">Uncharacterized protein</fullName>
    </submittedName>
</protein>
<dbReference type="AlphaFoldDB" id="A0A0A9X591"/>